<keyword evidence="1" id="KW-0812">Transmembrane</keyword>
<evidence type="ECO:0000313" key="2">
    <source>
        <dbReference type="EMBL" id="BDH79494.1"/>
    </source>
</evidence>
<sequence>MSKAGKSDSKGYLVCSECGGYYKLKEGESPADFVSCQCGGSLQYYDSIEEAYTERPPKVDETINRISSEIINESETTQGPYEITHTGLTSNKETLESLLKKDYDDAQDFISTIQDKREAIKTHKDTNYLPILFFIATMIVLLIILILSLGRFPI</sequence>
<keyword evidence="1" id="KW-0472">Membrane</keyword>
<protein>
    <recommendedName>
        <fullName evidence="4">TFIIB-type zinc ribbon-containing protein</fullName>
    </recommendedName>
</protein>
<evidence type="ECO:0000313" key="3">
    <source>
        <dbReference type="Proteomes" id="UP000831817"/>
    </source>
</evidence>
<reference evidence="2 3" key="1">
    <citation type="submission" date="2022-04" db="EMBL/GenBank/DDBJ databases">
        <title>Complete genome of Methanothermobacter tenebrarum strain RMAS.</title>
        <authorList>
            <person name="Nakamura K."/>
            <person name="Oshima K."/>
            <person name="Hattori M."/>
            <person name="Kamagata Y."/>
            <person name="Takamizawa K."/>
        </authorList>
    </citation>
    <scope>NUCLEOTIDE SEQUENCE [LARGE SCALE GENOMIC DNA]</scope>
    <source>
        <strain evidence="2 3">RMAS</strain>
    </source>
</reference>
<keyword evidence="1" id="KW-1133">Transmembrane helix</keyword>
<dbReference type="Proteomes" id="UP000831817">
    <property type="component" value="Chromosome"/>
</dbReference>
<accession>A0ABM7YDK8</accession>
<name>A0ABM7YDK8_9EURY</name>
<dbReference type="EMBL" id="AP025698">
    <property type="protein sequence ID" value="BDH79494.1"/>
    <property type="molecule type" value="Genomic_DNA"/>
</dbReference>
<gene>
    <name evidence="2" type="ORF">MTTB_08730</name>
</gene>
<evidence type="ECO:0008006" key="4">
    <source>
        <dbReference type="Google" id="ProtNLM"/>
    </source>
</evidence>
<keyword evidence="3" id="KW-1185">Reference proteome</keyword>
<feature type="transmembrane region" description="Helical" evidence="1">
    <location>
        <begin position="127"/>
        <end position="149"/>
    </location>
</feature>
<evidence type="ECO:0000256" key="1">
    <source>
        <dbReference type="SAM" id="Phobius"/>
    </source>
</evidence>
<dbReference type="GeneID" id="71965390"/>
<proteinExistence type="predicted"/>
<dbReference type="RefSeq" id="WP_248563845.1">
    <property type="nucleotide sequence ID" value="NZ_AP025698.1"/>
</dbReference>
<organism evidence="2 3">
    <name type="scientific">Methanothermobacter tenebrarum</name>
    <dbReference type="NCBI Taxonomy" id="680118"/>
    <lineage>
        <taxon>Archaea</taxon>
        <taxon>Methanobacteriati</taxon>
        <taxon>Methanobacteriota</taxon>
        <taxon>Methanomada group</taxon>
        <taxon>Methanobacteria</taxon>
        <taxon>Methanobacteriales</taxon>
        <taxon>Methanobacteriaceae</taxon>
        <taxon>Methanothermobacter</taxon>
    </lineage>
</organism>